<evidence type="ECO:0000256" key="2">
    <source>
        <dbReference type="ARBA" id="ARBA00009370"/>
    </source>
</evidence>
<evidence type="ECO:0000256" key="9">
    <source>
        <dbReference type="RuleBase" id="RU362042"/>
    </source>
</evidence>
<keyword evidence="6 8" id="KW-0378">Hydrolase</keyword>
<feature type="transmembrane region" description="Helical" evidence="8">
    <location>
        <begin position="6"/>
        <end position="25"/>
    </location>
</feature>
<evidence type="ECO:0000256" key="6">
    <source>
        <dbReference type="ARBA" id="ARBA00022801"/>
    </source>
</evidence>
<keyword evidence="5 8" id="KW-0645">Protease</keyword>
<dbReference type="PRINTS" id="PR00727">
    <property type="entry name" value="LEADERPTASE"/>
</dbReference>
<dbReference type="Proteomes" id="UP000283474">
    <property type="component" value="Chromosome"/>
</dbReference>
<feature type="transmembrane region" description="Helical" evidence="8">
    <location>
        <begin position="71"/>
        <end position="92"/>
    </location>
</feature>
<dbReference type="InterPro" id="IPR000223">
    <property type="entry name" value="Pept_S26A_signal_pept_1"/>
</dbReference>
<name>A0A410G949_9BURK</name>
<comment type="subcellular location">
    <subcellularLocation>
        <location evidence="9">Membrane</location>
        <topology evidence="9">Single-pass type II membrane protein</topology>
    </subcellularLocation>
</comment>
<comment type="caution">
    <text evidence="9">Lacks conserved residue(s) required for the propagation of feature annotation.</text>
</comment>
<evidence type="ECO:0000256" key="7">
    <source>
        <dbReference type="PIRSR" id="PIRSR600223-1"/>
    </source>
</evidence>
<organism evidence="11 12">
    <name type="scientific">Pollutimonas thiosulfatoxidans</name>
    <dbReference type="NCBI Taxonomy" id="2028345"/>
    <lineage>
        <taxon>Bacteria</taxon>
        <taxon>Pseudomonadati</taxon>
        <taxon>Pseudomonadota</taxon>
        <taxon>Betaproteobacteria</taxon>
        <taxon>Burkholderiales</taxon>
        <taxon>Alcaligenaceae</taxon>
        <taxon>Pollutimonas</taxon>
    </lineage>
</organism>
<keyword evidence="8" id="KW-0812">Transmembrane</keyword>
<comment type="catalytic activity">
    <reaction evidence="1 8">
        <text>Cleavage of hydrophobic, N-terminal signal or leader sequences from secreted and periplasmic proteins.</text>
        <dbReference type="EC" id="3.4.21.89"/>
    </reaction>
</comment>
<accession>A0A410G949</accession>
<dbReference type="CDD" id="cd06530">
    <property type="entry name" value="S26_SPase_I"/>
    <property type="match status" value="1"/>
</dbReference>
<dbReference type="RefSeq" id="WP_128353870.1">
    <property type="nucleotide sequence ID" value="NZ_CP022987.1"/>
</dbReference>
<dbReference type="GO" id="GO:0004252">
    <property type="term" value="F:serine-type endopeptidase activity"/>
    <property type="evidence" value="ECO:0007669"/>
    <property type="project" value="InterPro"/>
</dbReference>
<dbReference type="NCBIfam" id="TIGR02227">
    <property type="entry name" value="sigpep_I_bact"/>
    <property type="match status" value="1"/>
</dbReference>
<dbReference type="KEGG" id="pus:CKA81_02395"/>
<keyword evidence="12" id="KW-1185">Reference proteome</keyword>
<dbReference type="Gene3D" id="2.10.109.10">
    <property type="entry name" value="Umud Fragment, subunit A"/>
    <property type="match status" value="1"/>
</dbReference>
<dbReference type="Pfam" id="PF10502">
    <property type="entry name" value="Peptidase_S26"/>
    <property type="match status" value="1"/>
</dbReference>
<dbReference type="EMBL" id="CP022987">
    <property type="protein sequence ID" value="QAA92820.1"/>
    <property type="molecule type" value="Genomic_DNA"/>
</dbReference>
<evidence type="ECO:0000256" key="8">
    <source>
        <dbReference type="RuleBase" id="RU003993"/>
    </source>
</evidence>
<protein>
    <recommendedName>
        <fullName evidence="4 8">Signal peptidase I</fullName>
        <ecNumber evidence="3 8">3.4.21.89</ecNumber>
    </recommendedName>
</protein>
<evidence type="ECO:0000256" key="3">
    <source>
        <dbReference type="ARBA" id="ARBA00013208"/>
    </source>
</evidence>
<dbReference type="InterPro" id="IPR019756">
    <property type="entry name" value="Pept_S26A_signal_pept_1_Ser-AS"/>
</dbReference>
<feature type="active site" evidence="7">
    <location>
        <position position="102"/>
    </location>
</feature>
<reference evidence="11 12" key="1">
    <citation type="submission" date="2017-08" db="EMBL/GenBank/DDBJ databases">
        <authorList>
            <person name="Park S.-J."/>
            <person name="Kim H."/>
        </authorList>
    </citation>
    <scope>NUCLEOTIDE SEQUENCE [LARGE SCALE GENOMIC DNA]</scope>
    <source>
        <strain evidence="12">ye3</strain>
    </source>
</reference>
<evidence type="ECO:0000256" key="5">
    <source>
        <dbReference type="ARBA" id="ARBA00022670"/>
    </source>
</evidence>
<evidence type="ECO:0000256" key="4">
    <source>
        <dbReference type="ARBA" id="ARBA00019232"/>
    </source>
</evidence>
<dbReference type="SUPFAM" id="SSF51306">
    <property type="entry name" value="LexA/Signal peptidase"/>
    <property type="match status" value="1"/>
</dbReference>
<dbReference type="InterPro" id="IPR019758">
    <property type="entry name" value="Pept_S26A_signal_pept_1_CS"/>
</dbReference>
<dbReference type="InterPro" id="IPR019757">
    <property type="entry name" value="Pept_S26A_signal_pept_1_Lys-AS"/>
</dbReference>
<proteinExistence type="inferred from homology"/>
<evidence type="ECO:0000259" key="10">
    <source>
        <dbReference type="Pfam" id="PF10502"/>
    </source>
</evidence>
<dbReference type="EC" id="3.4.21.89" evidence="3 8"/>
<sequence>MSWDFALILFLLLLLTGIVWFLDFFHLRARRRAAGVTAMAATEHITVGMAPPEAQRLRQQAYDKANKAPWWIEYCVSFFPVILFVFALRSFIVEPFRIPSGSMLPTLQNGDLILVNKFQYGIRLPVLDKKIVEIGSPRRGDVMVFRYPVDPDVDYIKRVVGLPGDVVQYRNKSLTINDQPVPTARDGDFFEPDRSAYVGRYTEKLGKVEHRILLNKQAPQGYMPITDFPYRENCEYLSNGVRCTVPPGHYFMMGDNRDNSLDSRYWGFVPDEYIVGRAFFIWMNFREPSRIGGFR</sequence>
<evidence type="ECO:0000313" key="11">
    <source>
        <dbReference type="EMBL" id="QAA92820.1"/>
    </source>
</evidence>
<comment type="similarity">
    <text evidence="2 9">Belongs to the peptidase S26 family.</text>
</comment>
<dbReference type="PANTHER" id="PTHR43390">
    <property type="entry name" value="SIGNAL PEPTIDASE I"/>
    <property type="match status" value="1"/>
</dbReference>
<dbReference type="InterPro" id="IPR019533">
    <property type="entry name" value="Peptidase_S26"/>
</dbReference>
<dbReference type="PROSITE" id="PS00761">
    <property type="entry name" value="SPASE_I_3"/>
    <property type="match status" value="1"/>
</dbReference>
<evidence type="ECO:0000313" key="12">
    <source>
        <dbReference type="Proteomes" id="UP000283474"/>
    </source>
</evidence>
<dbReference type="PANTHER" id="PTHR43390:SF1">
    <property type="entry name" value="CHLOROPLAST PROCESSING PEPTIDASE"/>
    <property type="match status" value="1"/>
</dbReference>
<dbReference type="GO" id="GO:0006465">
    <property type="term" value="P:signal peptide processing"/>
    <property type="evidence" value="ECO:0007669"/>
    <property type="project" value="InterPro"/>
</dbReference>
<keyword evidence="8" id="KW-0472">Membrane</keyword>
<gene>
    <name evidence="11" type="primary">lepB</name>
    <name evidence="11" type="ORF">CKA81_02395</name>
</gene>
<feature type="active site" evidence="7">
    <location>
        <position position="157"/>
    </location>
</feature>
<evidence type="ECO:0000256" key="1">
    <source>
        <dbReference type="ARBA" id="ARBA00000677"/>
    </source>
</evidence>
<feature type="domain" description="Peptidase S26" evidence="10">
    <location>
        <begin position="71"/>
        <end position="283"/>
    </location>
</feature>
<dbReference type="PROSITE" id="PS00760">
    <property type="entry name" value="SPASE_I_2"/>
    <property type="match status" value="1"/>
</dbReference>
<dbReference type="AlphaFoldDB" id="A0A410G949"/>
<dbReference type="PROSITE" id="PS00501">
    <property type="entry name" value="SPASE_I_1"/>
    <property type="match status" value="1"/>
</dbReference>
<dbReference type="GO" id="GO:0009003">
    <property type="term" value="F:signal peptidase activity"/>
    <property type="evidence" value="ECO:0007669"/>
    <property type="project" value="UniProtKB-EC"/>
</dbReference>
<keyword evidence="8" id="KW-1133">Transmembrane helix</keyword>
<dbReference type="OrthoDB" id="9815782at2"/>
<dbReference type="GO" id="GO:0016020">
    <property type="term" value="C:membrane"/>
    <property type="evidence" value="ECO:0007669"/>
    <property type="project" value="UniProtKB-SubCell"/>
</dbReference>
<dbReference type="InterPro" id="IPR036286">
    <property type="entry name" value="LexA/Signal_pep-like_sf"/>
</dbReference>